<protein>
    <submittedName>
        <fullName evidence="9">Rod shape-determining protein MreD</fullName>
    </submittedName>
</protein>
<dbReference type="OrthoDB" id="1653857at2"/>
<evidence type="ECO:0000256" key="1">
    <source>
        <dbReference type="ARBA" id="ARBA00004651"/>
    </source>
</evidence>
<evidence type="ECO:0000256" key="6">
    <source>
        <dbReference type="ARBA" id="ARBA00022989"/>
    </source>
</evidence>
<comment type="similarity">
    <text evidence="2">Belongs to the MreD family.</text>
</comment>
<feature type="transmembrane region" description="Helical" evidence="8">
    <location>
        <begin position="95"/>
        <end position="119"/>
    </location>
</feature>
<evidence type="ECO:0000256" key="2">
    <source>
        <dbReference type="ARBA" id="ARBA00007776"/>
    </source>
</evidence>
<dbReference type="Pfam" id="PF04093">
    <property type="entry name" value="MreD"/>
    <property type="match status" value="1"/>
</dbReference>
<dbReference type="NCBIfam" id="TIGR03426">
    <property type="entry name" value="shape_MreD"/>
    <property type="match status" value="1"/>
</dbReference>
<feature type="transmembrane region" description="Helical" evidence="8">
    <location>
        <begin position="58"/>
        <end position="89"/>
    </location>
</feature>
<dbReference type="EMBL" id="JXIQ01000071">
    <property type="protein sequence ID" value="KIY22371.1"/>
    <property type="molecule type" value="Genomic_DNA"/>
</dbReference>
<dbReference type="GO" id="GO:0005886">
    <property type="term" value="C:plasma membrane"/>
    <property type="evidence" value="ECO:0007669"/>
    <property type="project" value="UniProtKB-SubCell"/>
</dbReference>
<proteinExistence type="inferred from homology"/>
<evidence type="ECO:0000313" key="9">
    <source>
        <dbReference type="EMBL" id="KIY22371.1"/>
    </source>
</evidence>
<evidence type="ECO:0000256" key="3">
    <source>
        <dbReference type="ARBA" id="ARBA00022475"/>
    </source>
</evidence>
<comment type="caution">
    <text evidence="9">The sequence shown here is derived from an EMBL/GenBank/DDBJ whole genome shotgun (WGS) entry which is preliminary data.</text>
</comment>
<dbReference type="GO" id="GO:0008360">
    <property type="term" value="P:regulation of cell shape"/>
    <property type="evidence" value="ECO:0007669"/>
    <property type="project" value="UniProtKB-KW"/>
</dbReference>
<keyword evidence="3" id="KW-1003">Cell membrane</keyword>
<comment type="subcellular location">
    <subcellularLocation>
        <location evidence="1">Cell membrane</location>
        <topology evidence="1">Multi-pass membrane protein</topology>
    </subcellularLocation>
</comment>
<evidence type="ECO:0000256" key="7">
    <source>
        <dbReference type="ARBA" id="ARBA00023136"/>
    </source>
</evidence>
<evidence type="ECO:0000256" key="5">
    <source>
        <dbReference type="ARBA" id="ARBA00022960"/>
    </source>
</evidence>
<dbReference type="PATRIC" id="fig|285983.3.peg.262"/>
<name>A0A0D6ZBG2_9BACI</name>
<dbReference type="InterPro" id="IPR007227">
    <property type="entry name" value="Cell_shape_determining_MreD"/>
</dbReference>
<dbReference type="AlphaFoldDB" id="A0A0D6ZBG2"/>
<gene>
    <name evidence="9" type="ORF">UB32_08730</name>
</gene>
<feature type="transmembrane region" description="Helical" evidence="8">
    <location>
        <begin position="34"/>
        <end position="51"/>
    </location>
</feature>
<keyword evidence="4 8" id="KW-0812">Transmembrane</keyword>
<dbReference type="Proteomes" id="UP000032512">
    <property type="component" value="Unassembled WGS sequence"/>
</dbReference>
<evidence type="ECO:0000313" key="10">
    <source>
        <dbReference type="Proteomes" id="UP000032512"/>
    </source>
</evidence>
<organism evidence="9 10">
    <name type="scientific">Mesobacillus subterraneus</name>
    <dbReference type="NCBI Taxonomy" id="285983"/>
    <lineage>
        <taxon>Bacteria</taxon>
        <taxon>Bacillati</taxon>
        <taxon>Bacillota</taxon>
        <taxon>Bacilli</taxon>
        <taxon>Bacillales</taxon>
        <taxon>Bacillaceae</taxon>
        <taxon>Mesobacillus</taxon>
    </lineage>
</organism>
<keyword evidence="5" id="KW-0133">Cell shape</keyword>
<evidence type="ECO:0000256" key="4">
    <source>
        <dbReference type="ARBA" id="ARBA00022692"/>
    </source>
</evidence>
<keyword evidence="10" id="KW-1185">Reference proteome</keyword>
<accession>A0A0D6ZBG2</accession>
<keyword evidence="7 8" id="KW-0472">Membrane</keyword>
<feature type="transmembrane region" description="Helical" evidence="8">
    <location>
        <begin position="140"/>
        <end position="158"/>
    </location>
</feature>
<reference evidence="9 10" key="1">
    <citation type="submission" date="2015-01" db="EMBL/GenBank/DDBJ databases">
        <title>Draft genome sequences of the supercritical CO2 tolerant bacteria Bacillus subterraneus MITOT1 and Bacillus cereus MIT0214.</title>
        <authorList>
            <person name="Peet K.C."/>
            <person name="Thompson J.R."/>
        </authorList>
    </citation>
    <scope>NUCLEOTIDE SEQUENCE [LARGE SCALE GENOMIC DNA]</scope>
    <source>
        <strain evidence="9 10">MITOT1</strain>
    </source>
</reference>
<sequence length="172" mass="19776">MIRLLLPALFVFLFILESLFVELLPAELFHSDRILVPHFLMAGILFLTAYLSPKHGILYGFIFGLLFDLVYTEIIGIYLFMFPVIAYLFAHMIKILQTNVLVVSILTLFGIALLELGVYEMMLLINITDLDFLTYVKIRLVPTIILNLAFIILAAYPFKKQFETIADRLSHD</sequence>
<keyword evidence="6 8" id="KW-1133">Transmembrane helix</keyword>
<dbReference type="RefSeq" id="WP_044392960.1">
    <property type="nucleotide sequence ID" value="NZ_JXIQ01000071.1"/>
</dbReference>
<evidence type="ECO:0000256" key="8">
    <source>
        <dbReference type="SAM" id="Phobius"/>
    </source>
</evidence>